<dbReference type="Pfam" id="PF01839">
    <property type="entry name" value="FG-GAP"/>
    <property type="match status" value="2"/>
</dbReference>
<keyword evidence="9 13" id="KW-0472">Membrane</keyword>
<dbReference type="Pfam" id="PF20806">
    <property type="entry name" value="Integrin_A_Ig_3"/>
    <property type="match status" value="1"/>
</dbReference>
<feature type="repeat" description="FG-GAP" evidence="12">
    <location>
        <begin position="151"/>
        <end position="208"/>
    </location>
</feature>
<dbReference type="InterPro" id="IPR013517">
    <property type="entry name" value="FG-GAP"/>
</dbReference>
<feature type="transmembrane region" description="Helical" evidence="13">
    <location>
        <begin position="764"/>
        <end position="786"/>
    </location>
</feature>
<keyword evidence="7 13" id="KW-1133">Transmembrane helix</keyword>
<reference evidence="17" key="1">
    <citation type="submission" date="2025-08" db="UniProtKB">
        <authorList>
            <consortium name="RefSeq"/>
        </authorList>
    </citation>
    <scope>IDENTIFICATION</scope>
    <source>
        <tissue evidence="17">Whole Larva</tissue>
    </source>
</reference>
<dbReference type="PROSITE" id="PS51470">
    <property type="entry name" value="FG_GAP"/>
    <property type="match status" value="2"/>
</dbReference>
<dbReference type="Gene3D" id="2.130.10.130">
    <property type="entry name" value="Integrin alpha, N-terminal"/>
    <property type="match status" value="1"/>
</dbReference>
<organism evidence="16 17">
    <name type="scientific">Nicrophorus vespilloides</name>
    <name type="common">Boreal carrion beetle</name>
    <dbReference type="NCBI Taxonomy" id="110193"/>
    <lineage>
        <taxon>Eukaryota</taxon>
        <taxon>Metazoa</taxon>
        <taxon>Ecdysozoa</taxon>
        <taxon>Arthropoda</taxon>
        <taxon>Hexapoda</taxon>
        <taxon>Insecta</taxon>
        <taxon>Pterygota</taxon>
        <taxon>Neoptera</taxon>
        <taxon>Endopterygota</taxon>
        <taxon>Coleoptera</taxon>
        <taxon>Polyphaga</taxon>
        <taxon>Staphyliniformia</taxon>
        <taxon>Silphidae</taxon>
        <taxon>Nicrophorinae</taxon>
        <taxon>Nicrophorus</taxon>
    </lineage>
</organism>
<keyword evidence="11" id="KW-0325">Glycoprotein</keyword>
<evidence type="ECO:0000256" key="8">
    <source>
        <dbReference type="ARBA" id="ARBA00023037"/>
    </source>
</evidence>
<evidence type="ECO:0000256" key="9">
    <source>
        <dbReference type="ARBA" id="ARBA00023136"/>
    </source>
</evidence>
<name>A0ABM1M5K2_NICVS</name>
<dbReference type="SMART" id="SM00191">
    <property type="entry name" value="Int_alpha"/>
    <property type="match status" value="3"/>
</dbReference>
<proteinExistence type="inferred from homology"/>
<dbReference type="GeneID" id="108557716"/>
<feature type="repeat" description="FG-GAP" evidence="12">
    <location>
        <begin position="90"/>
        <end position="150"/>
    </location>
</feature>
<comment type="subcellular location">
    <subcellularLocation>
        <location evidence="1 13">Membrane</location>
        <topology evidence="1 13">Single-pass type I membrane protein</topology>
    </subcellularLocation>
</comment>
<evidence type="ECO:0000259" key="15">
    <source>
        <dbReference type="Pfam" id="PF20806"/>
    </source>
</evidence>
<dbReference type="PRINTS" id="PR01185">
    <property type="entry name" value="INTEGRINA"/>
</dbReference>
<keyword evidence="16" id="KW-1185">Reference proteome</keyword>
<dbReference type="PANTHER" id="PTHR23220:SF83">
    <property type="entry name" value="INTEGRIN ALPHA-PS3-RELATED"/>
    <property type="match status" value="1"/>
</dbReference>
<dbReference type="Gene3D" id="1.20.5.930">
    <property type="entry name" value="Bicelle-embedded integrin alpha(iib) transmembrane segment"/>
    <property type="match status" value="1"/>
</dbReference>
<dbReference type="InterPro" id="IPR000413">
    <property type="entry name" value="Integrin_alpha"/>
</dbReference>
<keyword evidence="8 13" id="KW-0401">Integrin</keyword>
<gene>
    <name evidence="17" type="primary">LOC108557716</name>
</gene>
<accession>A0ABM1M5K2</accession>
<dbReference type="PANTHER" id="PTHR23220">
    <property type="entry name" value="INTEGRIN ALPHA"/>
    <property type="match status" value="1"/>
</dbReference>
<sequence>MLGASGVLNWAGTSMIYEKNGDKYGRIRIVDPYQLDDFTQNALYGYSVTSGNYFDKTKVLYTMSSTTANKYFGGVMIFDFPIIGSLVSADVKYAKRGSQMGECFGASLSSGDLNGDGYSDLIIGAPHYKRSLYSEGKVYVLYGNKMGPFQNTETVLYGKSAGSLFGLAVAYLSDFDRDGFGDLVVGAPYEDGAGSIYIYKGSSNGIVTEPSQIITGKKWSLRGFGISFSKLTDIDGNSYGDLAVGSFISGNALILRARPVVHLRQLVTVFGNKFQLSTTDLQLCLWYEGTIPDSINVSRTFIIDENEKRVRIPGPEVVKTVTLLRGERSCTNYTAIGNVKTVTNPVVIRVKQELVEMAPAEPYIVGTTKSDSFCRTCPIATKHVSYELIAPFTLECENDDRCISNLQFDVFFKGLSENYVIGSQKYVELVVRVKNLGEKAYITGLTIDLPSYLPLKYTPTICNEQNSSVYCSIGNPALNEVKEFSLELNTEDINNDYNSIPNEIQVNVSVSTSSENLNPVKWKVSKLKMIREADVYLEGKSDQQSYSYGNVSVGKSIFSQTYKIRKDGRTLVDKVTFDVFIPVSLKSEESEHQKNDSTFLKMHSAVVVMSRQSFMCKNLTEVEFVASADDVENLDDSDQFVDTVQAVSTPMLLRRKRQATEVVQEMDGKDDSKEYAISCTKYNCARFQCIAGPFKSSQSVALIKVKGLFNINPFVDSSFSEKDKFILMTDASVKIDFEQIGDKDDSVNIKTLFYGEASVHRVALWVYILSIALGLLLLLLIIFGLTKCGFFNRKKKMELEELKKAEVCYNFEIPCRILIIII</sequence>
<evidence type="ECO:0000259" key="14">
    <source>
        <dbReference type="Pfam" id="PF20805"/>
    </source>
</evidence>
<evidence type="ECO:0000256" key="12">
    <source>
        <dbReference type="PROSITE-ProRule" id="PRU00803"/>
    </source>
</evidence>
<dbReference type="Gene3D" id="2.60.40.1530">
    <property type="entry name" value="ntegrin, alpha v. Chain A, domain 4"/>
    <property type="match status" value="1"/>
</dbReference>
<evidence type="ECO:0000256" key="10">
    <source>
        <dbReference type="ARBA" id="ARBA00023170"/>
    </source>
</evidence>
<evidence type="ECO:0000256" key="11">
    <source>
        <dbReference type="ARBA" id="ARBA00023180"/>
    </source>
</evidence>
<dbReference type="RefSeq" id="XP_017769852.1">
    <property type="nucleotide sequence ID" value="XM_017914363.1"/>
</dbReference>
<dbReference type="SUPFAM" id="SSF69179">
    <property type="entry name" value="Integrin domains"/>
    <property type="match status" value="2"/>
</dbReference>
<dbReference type="InterPro" id="IPR048286">
    <property type="entry name" value="Integrin_alpha_Ig-like_3"/>
</dbReference>
<evidence type="ECO:0000256" key="2">
    <source>
        <dbReference type="ARBA" id="ARBA00008054"/>
    </source>
</evidence>
<evidence type="ECO:0000256" key="5">
    <source>
        <dbReference type="ARBA" id="ARBA00022737"/>
    </source>
</evidence>
<evidence type="ECO:0000256" key="3">
    <source>
        <dbReference type="ARBA" id="ARBA00022692"/>
    </source>
</evidence>
<dbReference type="SUPFAM" id="SSF69318">
    <property type="entry name" value="Integrin alpha N-terminal domain"/>
    <property type="match status" value="1"/>
</dbReference>
<feature type="domain" description="Integrin alpha second immunoglobulin-like" evidence="14">
    <location>
        <begin position="396"/>
        <end position="524"/>
    </location>
</feature>
<evidence type="ECO:0000256" key="7">
    <source>
        <dbReference type="ARBA" id="ARBA00022989"/>
    </source>
</evidence>
<dbReference type="Gene3D" id="2.60.40.1510">
    <property type="entry name" value="ntegrin, alpha v. Chain A, domain 3"/>
    <property type="match status" value="1"/>
</dbReference>
<dbReference type="Pfam" id="PF20805">
    <property type="entry name" value="Integrin_A_Ig_2"/>
    <property type="match status" value="1"/>
</dbReference>
<keyword evidence="4" id="KW-0732">Signal</keyword>
<evidence type="ECO:0000313" key="17">
    <source>
        <dbReference type="RefSeq" id="XP_017769852.1"/>
    </source>
</evidence>
<comment type="similarity">
    <text evidence="2 13">Belongs to the integrin alpha chain family.</text>
</comment>
<evidence type="ECO:0000313" key="16">
    <source>
        <dbReference type="Proteomes" id="UP000695000"/>
    </source>
</evidence>
<evidence type="ECO:0000256" key="6">
    <source>
        <dbReference type="ARBA" id="ARBA00022889"/>
    </source>
</evidence>
<evidence type="ECO:0000256" key="4">
    <source>
        <dbReference type="ARBA" id="ARBA00022729"/>
    </source>
</evidence>
<feature type="domain" description="Integrin alpha third immunoglobulin-like" evidence="15">
    <location>
        <begin position="537"/>
        <end position="736"/>
    </location>
</feature>
<dbReference type="Proteomes" id="UP000695000">
    <property type="component" value="Unplaced"/>
</dbReference>
<dbReference type="InterPro" id="IPR032695">
    <property type="entry name" value="Integrin_dom_sf"/>
</dbReference>
<keyword evidence="3 13" id="KW-0812">Transmembrane</keyword>
<keyword evidence="10 13" id="KW-0675">Receptor</keyword>
<dbReference type="InterPro" id="IPR048285">
    <property type="entry name" value="Integrin_alpha_Ig-like_2"/>
</dbReference>
<keyword evidence="6 13" id="KW-0130">Cell adhesion</keyword>
<dbReference type="InterPro" id="IPR013519">
    <property type="entry name" value="Int_alpha_beta-p"/>
</dbReference>
<evidence type="ECO:0000256" key="1">
    <source>
        <dbReference type="ARBA" id="ARBA00004479"/>
    </source>
</evidence>
<keyword evidence="5" id="KW-0677">Repeat</keyword>
<protein>
    <submittedName>
        <fullName evidence="17">Integrin alpha-6-like</fullName>
    </submittedName>
</protein>
<evidence type="ECO:0000256" key="13">
    <source>
        <dbReference type="RuleBase" id="RU003762"/>
    </source>
</evidence>
<dbReference type="InterPro" id="IPR028994">
    <property type="entry name" value="Integrin_alpha_N"/>
</dbReference>
<dbReference type="Gene3D" id="2.60.40.1460">
    <property type="entry name" value="Integrin domains. Chain A, domain 2"/>
    <property type="match status" value="1"/>
</dbReference>